<dbReference type="Pfam" id="PF01256">
    <property type="entry name" value="Carb_kinase"/>
    <property type="match status" value="1"/>
</dbReference>
<keyword evidence="7 17" id="KW-0067">ATP-binding</keyword>
<feature type="binding site" evidence="17">
    <location>
        <position position="309"/>
    </location>
    <ligand>
        <name>(6S)-NADPHX</name>
        <dbReference type="ChEBI" id="CHEBI:64076"/>
    </ligand>
</feature>
<dbReference type="InterPro" id="IPR000631">
    <property type="entry name" value="CARKD"/>
</dbReference>
<proteinExistence type="inferred from homology"/>
<comment type="similarity">
    <text evidence="18">Belongs to the NnrE/AIBP family.</text>
</comment>
<evidence type="ECO:0000256" key="19">
    <source>
        <dbReference type="PIRNR" id="PIRNR017184"/>
    </source>
</evidence>
<dbReference type="HAMAP" id="MF_01966">
    <property type="entry name" value="NADHX_epimerase"/>
    <property type="match status" value="1"/>
</dbReference>
<dbReference type="InterPro" id="IPR036652">
    <property type="entry name" value="YjeF_N_dom_sf"/>
</dbReference>
<dbReference type="GO" id="GO:0016301">
    <property type="term" value="F:kinase activity"/>
    <property type="evidence" value="ECO:0007669"/>
    <property type="project" value="UniProtKB-KW"/>
</dbReference>
<comment type="similarity">
    <text evidence="3 19">In the N-terminal section; belongs to the NnrE/AIBP family.</text>
</comment>
<comment type="caution">
    <text evidence="17">Lacks conserved residue(s) required for the propagation of feature annotation.</text>
</comment>
<comment type="catalytic activity">
    <reaction evidence="15 17 19">
        <text>(6S)-NADHX + ADP = AMP + phosphate + NADH + H(+)</text>
        <dbReference type="Rhea" id="RHEA:32223"/>
        <dbReference type="ChEBI" id="CHEBI:15378"/>
        <dbReference type="ChEBI" id="CHEBI:43474"/>
        <dbReference type="ChEBI" id="CHEBI:57945"/>
        <dbReference type="ChEBI" id="CHEBI:64074"/>
        <dbReference type="ChEBI" id="CHEBI:456215"/>
        <dbReference type="ChEBI" id="CHEBI:456216"/>
        <dbReference type="EC" id="4.2.1.136"/>
    </reaction>
</comment>
<feature type="binding site" evidence="18">
    <location>
        <begin position="129"/>
        <end position="135"/>
    </location>
    <ligand>
        <name>(6S)-NADPHX</name>
        <dbReference type="ChEBI" id="CHEBI:64076"/>
    </ligand>
</feature>
<keyword evidence="22" id="KW-0418">Kinase</keyword>
<dbReference type="InterPro" id="IPR030677">
    <property type="entry name" value="Nnr"/>
</dbReference>
<organism evidence="22 23">
    <name type="scientific">Psychromicrobium silvestre</name>
    <dbReference type="NCBI Taxonomy" id="1645614"/>
    <lineage>
        <taxon>Bacteria</taxon>
        <taxon>Bacillati</taxon>
        <taxon>Actinomycetota</taxon>
        <taxon>Actinomycetes</taxon>
        <taxon>Micrococcales</taxon>
        <taxon>Micrococcaceae</taxon>
        <taxon>Psychromicrobium</taxon>
    </lineage>
</organism>
<sequence>MISAYTGTAVQAAEKPLLEAGVDLMARAAYGLANAVLWRLRTSGRVYGSSVALLIGPGNNGADALYAGELLSRRGVRTTAVLGSERVHGPAFAAFQAAGGTVVRLAERGVRDSASLVAQADLVVDGLLGTGARGGLRDAVADLVAALCEIGGLQVIACDLPSGVNADTGEVSGVVLSAIETVTFGGIKAGLLLPPGEGFAGDISYVDLDLSLPAAALERLDQDDLLRHWPRPGRSDHKYSRGVLGVVAGSTAYPGAAQLALHGALAAGTAMIRYLGPATLRAGGLPPEVVPGASTVAANRVQAWLVGPGVSDDAEQERRCLDAINSGLPVLADAGALPLLPERVGPQVVITPHAGELAALLSRRGHPTVRADVERSALEHARLAAQLTGATVLLKGATIVVVSPQGEVHSQSEGTPWLATAGSGDVLAGILGALLAAGVAPPLAAAMAASVHGRAGVLASGGGPMTASGIAEAVPQVLRELFEGID</sequence>
<dbReference type="PROSITE" id="PS01050">
    <property type="entry name" value="YJEF_C_2"/>
    <property type="match status" value="1"/>
</dbReference>
<evidence type="ECO:0000256" key="3">
    <source>
        <dbReference type="ARBA" id="ARBA00006001"/>
    </source>
</evidence>
<feature type="domain" description="YjeF C-terminal" evidence="20">
    <location>
        <begin position="221"/>
        <end position="481"/>
    </location>
</feature>
<dbReference type="GO" id="GO:0052856">
    <property type="term" value="F:NAD(P)HX epimerase activity"/>
    <property type="evidence" value="ECO:0007669"/>
    <property type="project" value="UniProtKB-UniRule"/>
</dbReference>
<dbReference type="SUPFAM" id="SSF53613">
    <property type="entry name" value="Ribokinase-like"/>
    <property type="match status" value="1"/>
</dbReference>
<evidence type="ECO:0000256" key="15">
    <source>
        <dbReference type="ARBA" id="ARBA00048238"/>
    </source>
</evidence>
<dbReference type="PANTHER" id="PTHR12592">
    <property type="entry name" value="ATP-DEPENDENT (S)-NAD(P)H-HYDRATE DEHYDRATASE FAMILY MEMBER"/>
    <property type="match status" value="1"/>
</dbReference>
<keyword evidence="10 17" id="KW-0520">NAD</keyword>
<evidence type="ECO:0000313" key="23">
    <source>
        <dbReference type="Proteomes" id="UP000521748"/>
    </source>
</evidence>
<dbReference type="GO" id="GO:0046872">
    <property type="term" value="F:metal ion binding"/>
    <property type="evidence" value="ECO:0007669"/>
    <property type="project" value="UniProtKB-UniRule"/>
</dbReference>
<evidence type="ECO:0000256" key="14">
    <source>
        <dbReference type="ARBA" id="ARBA00025153"/>
    </source>
</evidence>
<comment type="similarity">
    <text evidence="4 19">In the C-terminal section; belongs to the NnrD/CARKD family.</text>
</comment>
<feature type="binding site" evidence="17">
    <location>
        <position position="353"/>
    </location>
    <ligand>
        <name>(6S)-NADPHX</name>
        <dbReference type="ChEBI" id="CHEBI:64076"/>
    </ligand>
</feature>
<dbReference type="EC" id="4.2.1.136" evidence="19"/>
<keyword evidence="23" id="KW-1185">Reference proteome</keyword>
<dbReference type="Gene3D" id="3.40.50.10260">
    <property type="entry name" value="YjeF N-terminal domain"/>
    <property type="match status" value="1"/>
</dbReference>
<evidence type="ECO:0000256" key="2">
    <source>
        <dbReference type="ARBA" id="ARBA00000909"/>
    </source>
</evidence>
<evidence type="ECO:0000313" key="22">
    <source>
        <dbReference type="EMBL" id="NYE95226.1"/>
    </source>
</evidence>
<dbReference type="CDD" id="cd01171">
    <property type="entry name" value="YXKO-related"/>
    <property type="match status" value="1"/>
</dbReference>
<comment type="function">
    <text evidence="14 19">Bifunctional enzyme that catalyzes the epimerization of the S- and R-forms of NAD(P)HX and the dehydration of the S-form of NAD(P)HX at the expense of ADP, which is converted to AMP. This allows the repair of both epimers of NAD(P)HX, a damaged form of NAD(P)H that is a result of enzymatic or heat-dependent hydration.</text>
</comment>
<feature type="binding site" evidence="18">
    <location>
        <position position="159"/>
    </location>
    <ligand>
        <name>(6S)-NADPHX</name>
        <dbReference type="ChEBI" id="CHEBI:64076"/>
    </ligand>
</feature>
<comment type="caution">
    <text evidence="22">The sequence shown here is derived from an EMBL/GenBank/DDBJ whole genome shotgun (WGS) entry which is preliminary data.</text>
</comment>
<dbReference type="GO" id="GO:0052855">
    <property type="term" value="F:ADP-dependent NAD(P)H-hydrate dehydratase activity"/>
    <property type="evidence" value="ECO:0007669"/>
    <property type="project" value="UniProtKB-UniRule"/>
</dbReference>
<evidence type="ECO:0000256" key="7">
    <source>
        <dbReference type="ARBA" id="ARBA00022840"/>
    </source>
</evidence>
<dbReference type="InterPro" id="IPR004443">
    <property type="entry name" value="YjeF_N_dom"/>
</dbReference>
<evidence type="ECO:0000256" key="12">
    <source>
        <dbReference type="ARBA" id="ARBA00023239"/>
    </source>
</evidence>
<comment type="similarity">
    <text evidence="17">Belongs to the NnrD/CARKD family.</text>
</comment>
<dbReference type="AlphaFoldDB" id="A0A7Y9S7N2"/>
<dbReference type="InterPro" id="IPR017953">
    <property type="entry name" value="Carbohydrate_kinase_pred_CS"/>
</dbReference>
<dbReference type="PROSITE" id="PS51383">
    <property type="entry name" value="YJEF_C_3"/>
    <property type="match status" value="1"/>
</dbReference>
<evidence type="ECO:0000259" key="20">
    <source>
        <dbReference type="PROSITE" id="PS51383"/>
    </source>
</evidence>
<comment type="function">
    <text evidence="17">Catalyzes the dehydration of the S-form of NAD(P)HX at the expense of ADP, which is converted to AMP. Together with NAD(P)HX epimerase, which catalyzes the epimerization of the S- and R-forms, the enzyme allows the repair of both epimers of NAD(P)HX, a damaged form of NAD(P)H that is a result of enzymatic or heat-dependent hydration.</text>
</comment>
<evidence type="ECO:0000256" key="17">
    <source>
        <dbReference type="HAMAP-Rule" id="MF_01965"/>
    </source>
</evidence>
<evidence type="ECO:0000256" key="6">
    <source>
        <dbReference type="ARBA" id="ARBA00022741"/>
    </source>
</evidence>
<keyword evidence="13" id="KW-0511">Multifunctional enzyme</keyword>
<feature type="binding site" evidence="18">
    <location>
        <position position="162"/>
    </location>
    <ligand>
        <name>K(+)</name>
        <dbReference type="ChEBI" id="CHEBI:29103"/>
    </ligand>
</feature>
<dbReference type="EC" id="5.1.99.6" evidence="19"/>
<dbReference type="Gene3D" id="3.40.1190.20">
    <property type="match status" value="1"/>
</dbReference>
<keyword evidence="5 18" id="KW-0479">Metal-binding</keyword>
<comment type="subunit">
    <text evidence="17">Homotetramer.</text>
</comment>
<evidence type="ECO:0000256" key="13">
    <source>
        <dbReference type="ARBA" id="ARBA00023268"/>
    </source>
</evidence>
<evidence type="ECO:0000256" key="1">
    <source>
        <dbReference type="ARBA" id="ARBA00000013"/>
    </source>
</evidence>
<feature type="binding site" evidence="17">
    <location>
        <position position="256"/>
    </location>
    <ligand>
        <name>(6S)-NADPHX</name>
        <dbReference type="ChEBI" id="CHEBI:64076"/>
    </ligand>
</feature>
<dbReference type="Pfam" id="PF03853">
    <property type="entry name" value="YjeF_N"/>
    <property type="match status" value="1"/>
</dbReference>
<dbReference type="EMBL" id="JACBYQ010000001">
    <property type="protein sequence ID" value="NYE95226.1"/>
    <property type="molecule type" value="Genomic_DNA"/>
</dbReference>
<feature type="binding site" evidence="18">
    <location>
        <begin position="59"/>
        <end position="63"/>
    </location>
    <ligand>
        <name>(6S)-NADPHX</name>
        <dbReference type="ChEBI" id="CHEBI:64076"/>
    </ligand>
</feature>
<dbReference type="InterPro" id="IPR029056">
    <property type="entry name" value="Ribokinase-like"/>
</dbReference>
<dbReference type="Proteomes" id="UP000521748">
    <property type="component" value="Unassembled WGS sequence"/>
</dbReference>
<name>A0A7Y9S7N2_9MICC</name>
<protein>
    <recommendedName>
        <fullName evidence="19">Bifunctional NAD(P)H-hydrate repair enzyme</fullName>
    </recommendedName>
    <alternativeName>
        <fullName evidence="19">Nicotinamide nucleotide repair protein</fullName>
    </alternativeName>
    <domain>
        <recommendedName>
            <fullName evidence="19">ADP-dependent (S)-NAD(P)H-hydrate dehydratase</fullName>
            <ecNumber evidence="19">4.2.1.136</ecNumber>
        </recommendedName>
        <alternativeName>
            <fullName evidence="19">ADP-dependent NAD(P)HX dehydratase</fullName>
        </alternativeName>
    </domain>
    <domain>
        <recommendedName>
            <fullName evidence="19">NAD(P)H-hydrate epimerase</fullName>
            <ecNumber evidence="19">5.1.99.6</ecNumber>
        </recommendedName>
    </domain>
</protein>
<evidence type="ECO:0000256" key="5">
    <source>
        <dbReference type="ARBA" id="ARBA00022723"/>
    </source>
</evidence>
<keyword evidence="8 17" id="KW-0521">NADP</keyword>
<dbReference type="RefSeq" id="WP_179388894.1">
    <property type="nucleotide sequence ID" value="NZ_JACBYQ010000001.1"/>
</dbReference>
<feature type="binding site" evidence="18">
    <location>
        <position position="60"/>
    </location>
    <ligand>
        <name>K(+)</name>
        <dbReference type="ChEBI" id="CHEBI:29103"/>
    </ligand>
</feature>
<dbReference type="PANTHER" id="PTHR12592:SF0">
    <property type="entry name" value="ATP-DEPENDENT (S)-NAD(P)H-HYDRATE DEHYDRATASE"/>
    <property type="match status" value="1"/>
</dbReference>
<evidence type="ECO:0000256" key="18">
    <source>
        <dbReference type="HAMAP-Rule" id="MF_01966"/>
    </source>
</evidence>
<dbReference type="GO" id="GO:0005524">
    <property type="term" value="F:ATP binding"/>
    <property type="evidence" value="ECO:0007669"/>
    <property type="project" value="UniProtKB-UniRule"/>
</dbReference>
<comment type="catalytic activity">
    <reaction evidence="1 18 19">
        <text>(6R)-NADHX = (6S)-NADHX</text>
        <dbReference type="Rhea" id="RHEA:32215"/>
        <dbReference type="ChEBI" id="CHEBI:64074"/>
        <dbReference type="ChEBI" id="CHEBI:64075"/>
        <dbReference type="EC" id="5.1.99.6"/>
    </reaction>
</comment>
<feature type="binding site" evidence="18">
    <location>
        <position position="125"/>
    </location>
    <ligand>
        <name>K(+)</name>
        <dbReference type="ChEBI" id="CHEBI:29103"/>
    </ligand>
</feature>
<comment type="catalytic activity">
    <reaction evidence="16 17 19">
        <text>(6S)-NADPHX + ADP = AMP + phosphate + NADPH + H(+)</text>
        <dbReference type="Rhea" id="RHEA:32235"/>
        <dbReference type="ChEBI" id="CHEBI:15378"/>
        <dbReference type="ChEBI" id="CHEBI:43474"/>
        <dbReference type="ChEBI" id="CHEBI:57783"/>
        <dbReference type="ChEBI" id="CHEBI:64076"/>
        <dbReference type="ChEBI" id="CHEBI:456215"/>
        <dbReference type="ChEBI" id="CHEBI:456216"/>
        <dbReference type="EC" id="4.2.1.136"/>
    </reaction>
</comment>
<keyword evidence="22" id="KW-0808">Transferase</keyword>
<comment type="cofactor">
    <cofactor evidence="18 19">
        <name>K(+)</name>
        <dbReference type="ChEBI" id="CHEBI:29103"/>
    </cofactor>
    <text evidence="18 19">Binds 1 potassium ion per subunit.</text>
</comment>
<dbReference type="PIRSF" id="PIRSF017184">
    <property type="entry name" value="Nnr"/>
    <property type="match status" value="1"/>
</dbReference>
<evidence type="ECO:0000259" key="21">
    <source>
        <dbReference type="PROSITE" id="PS51385"/>
    </source>
</evidence>
<feature type="binding site" evidence="17">
    <location>
        <position position="424"/>
    </location>
    <ligand>
        <name>AMP</name>
        <dbReference type="ChEBI" id="CHEBI:456215"/>
    </ligand>
</feature>
<evidence type="ECO:0000256" key="8">
    <source>
        <dbReference type="ARBA" id="ARBA00022857"/>
    </source>
</evidence>
<evidence type="ECO:0000256" key="9">
    <source>
        <dbReference type="ARBA" id="ARBA00022958"/>
    </source>
</evidence>
<dbReference type="HAMAP" id="MF_01965">
    <property type="entry name" value="NADHX_dehydratase"/>
    <property type="match status" value="1"/>
</dbReference>
<evidence type="ECO:0000256" key="11">
    <source>
        <dbReference type="ARBA" id="ARBA00023235"/>
    </source>
</evidence>
<keyword evidence="9 18" id="KW-0630">Potassium</keyword>
<evidence type="ECO:0000256" key="16">
    <source>
        <dbReference type="ARBA" id="ARBA00049209"/>
    </source>
</evidence>
<gene>
    <name evidence="17" type="primary">nnrD</name>
    <name evidence="18" type="synonym">nnrE</name>
    <name evidence="22" type="ORF">FHU41_001447</name>
</gene>
<evidence type="ECO:0000256" key="10">
    <source>
        <dbReference type="ARBA" id="ARBA00023027"/>
    </source>
</evidence>
<dbReference type="GO" id="GO:0110051">
    <property type="term" value="P:metabolite repair"/>
    <property type="evidence" value="ECO:0007669"/>
    <property type="project" value="TreeGrafter"/>
</dbReference>
<keyword evidence="11 18" id="KW-0413">Isomerase</keyword>
<evidence type="ECO:0000256" key="4">
    <source>
        <dbReference type="ARBA" id="ARBA00009524"/>
    </source>
</evidence>
<comment type="catalytic activity">
    <reaction evidence="2 18 19">
        <text>(6R)-NADPHX = (6S)-NADPHX</text>
        <dbReference type="Rhea" id="RHEA:32227"/>
        <dbReference type="ChEBI" id="CHEBI:64076"/>
        <dbReference type="ChEBI" id="CHEBI:64077"/>
        <dbReference type="EC" id="5.1.99.6"/>
    </reaction>
</comment>
<comment type="function">
    <text evidence="18">Catalyzes the epimerization of the S- and R-forms of NAD(P)HX, a damaged form of NAD(P)H that is a result of enzymatic or heat-dependent hydration. This is a prerequisite for the S-specific NAD(P)H-hydrate dehydratase to allow the repair of both epimers of NAD(P)HX.</text>
</comment>
<feature type="binding site" evidence="17">
    <location>
        <position position="425"/>
    </location>
    <ligand>
        <name>(6S)-NADPHX</name>
        <dbReference type="ChEBI" id="CHEBI:64076"/>
    </ligand>
</feature>
<comment type="cofactor">
    <cofactor evidence="17">
        <name>Mg(2+)</name>
        <dbReference type="ChEBI" id="CHEBI:18420"/>
    </cofactor>
</comment>
<accession>A0A7Y9S7N2</accession>
<dbReference type="GO" id="GO:0046496">
    <property type="term" value="P:nicotinamide nucleotide metabolic process"/>
    <property type="evidence" value="ECO:0007669"/>
    <property type="project" value="UniProtKB-UniRule"/>
</dbReference>
<keyword evidence="12 17" id="KW-0456">Lyase</keyword>
<feature type="domain" description="YjeF N-terminal" evidence="21">
    <location>
        <begin position="10"/>
        <end position="216"/>
    </location>
</feature>
<dbReference type="PROSITE" id="PS51385">
    <property type="entry name" value="YJEF_N"/>
    <property type="match status" value="1"/>
</dbReference>
<keyword evidence="6 17" id="KW-0547">Nucleotide-binding</keyword>
<dbReference type="SUPFAM" id="SSF64153">
    <property type="entry name" value="YjeF N-terminal domain-like"/>
    <property type="match status" value="1"/>
</dbReference>
<reference evidence="22 23" key="1">
    <citation type="submission" date="2020-07" db="EMBL/GenBank/DDBJ databases">
        <title>Sequencing the genomes of 1000 actinobacteria strains.</title>
        <authorList>
            <person name="Klenk H.-P."/>
        </authorList>
    </citation>
    <scope>NUCLEOTIDE SEQUENCE [LARGE SCALE GENOMIC DNA]</scope>
    <source>
        <strain evidence="22 23">DSM 102047</strain>
    </source>
</reference>